<dbReference type="WBParaSite" id="ES5_v2.g9216.t1">
    <property type="protein sequence ID" value="ES5_v2.g9216.t1"/>
    <property type="gene ID" value="ES5_v2.g9216"/>
</dbReference>
<evidence type="ECO:0000313" key="1">
    <source>
        <dbReference type="Proteomes" id="UP000887579"/>
    </source>
</evidence>
<organism evidence="1 2">
    <name type="scientific">Panagrolaimus sp. ES5</name>
    <dbReference type="NCBI Taxonomy" id="591445"/>
    <lineage>
        <taxon>Eukaryota</taxon>
        <taxon>Metazoa</taxon>
        <taxon>Ecdysozoa</taxon>
        <taxon>Nematoda</taxon>
        <taxon>Chromadorea</taxon>
        <taxon>Rhabditida</taxon>
        <taxon>Tylenchina</taxon>
        <taxon>Panagrolaimomorpha</taxon>
        <taxon>Panagrolaimoidea</taxon>
        <taxon>Panagrolaimidae</taxon>
        <taxon>Panagrolaimus</taxon>
    </lineage>
</organism>
<dbReference type="Proteomes" id="UP000887579">
    <property type="component" value="Unplaced"/>
</dbReference>
<accession>A0AC34GXG5</accession>
<protein>
    <submittedName>
        <fullName evidence="2">Uncharacterized protein</fullName>
    </submittedName>
</protein>
<name>A0AC34GXG5_9BILA</name>
<sequence length="206" mass="23569">MNYIFVSLALLIVVVSATSVPNTNSILNYNPEERPEIAIQQLCAAFPDLQSCQQIEPMEKRKSAYMRFGRSSPFDGGVDEMASGDMEKRKSAYMRFGKRSSSDDSEIEMNKRKSAYMRFGKRSSSDLSDGLEMEQQVQDVNKRKSAYMRFGKRSLESVMDDSEMPQMEQPMMKRKSAYMRFGKRSSDVESSVDGQEVAKRKSAYMR</sequence>
<reference evidence="2" key="1">
    <citation type="submission" date="2022-11" db="UniProtKB">
        <authorList>
            <consortium name="WormBaseParasite"/>
        </authorList>
    </citation>
    <scope>IDENTIFICATION</scope>
</reference>
<evidence type="ECO:0000313" key="2">
    <source>
        <dbReference type="WBParaSite" id="ES5_v2.g9216.t1"/>
    </source>
</evidence>
<proteinExistence type="predicted"/>